<dbReference type="GO" id="GO:0030435">
    <property type="term" value="P:sporulation resulting in formation of a cellular spore"/>
    <property type="evidence" value="ECO:0007669"/>
    <property type="project" value="UniProtKB-KW"/>
</dbReference>
<name>A0A1I2A7K1_9BACL</name>
<dbReference type="InterPro" id="IPR017525">
    <property type="entry name" value="SspI"/>
</dbReference>
<dbReference type="RefSeq" id="WP_175532869.1">
    <property type="nucleotide sequence ID" value="NZ_FOMT01000003.1"/>
</dbReference>
<proteinExistence type="evidence at transcript level"/>
<protein>
    <recommendedName>
        <fullName evidence="2">Small, acid-soluble spore protein I</fullName>
        <shortName evidence="2">SASP I</shortName>
    </recommendedName>
</protein>
<dbReference type="STRING" id="1045775.SAMN05216378_2987"/>
<evidence type="ECO:0000256" key="1">
    <source>
        <dbReference type="ARBA" id="ARBA00022969"/>
    </source>
</evidence>
<keyword evidence="1 2" id="KW-0749">Sporulation</keyword>
<dbReference type="HAMAP" id="MF_00669">
    <property type="entry name" value="SspI"/>
    <property type="match status" value="1"/>
</dbReference>
<reference evidence="4" key="1">
    <citation type="submission" date="2016-10" db="EMBL/GenBank/DDBJ databases">
        <authorList>
            <person name="Varghese N."/>
            <person name="Submissions S."/>
        </authorList>
    </citation>
    <scope>NUCLEOTIDE SEQUENCE [LARGE SCALE GENOMIC DNA]</scope>
    <source>
        <strain evidence="4">CGMCC 1.10784</strain>
    </source>
</reference>
<accession>A0A1I2A7K1</accession>
<comment type="similarity">
    <text evidence="2">Belongs to the SspI family.</text>
</comment>
<evidence type="ECO:0000313" key="4">
    <source>
        <dbReference type="Proteomes" id="UP000198855"/>
    </source>
</evidence>
<dbReference type="AlphaFoldDB" id="A0A1I2A7K1"/>
<sequence length="75" mass="8495">MINLDLRQAIINNVRNNTKEEMKDVIEDSVGNDEKTLPGLGVLFEMIWKEITAEEQSRLVDVLHAKLQQTKSAAT</sequence>
<dbReference type="EMBL" id="FOMT01000003">
    <property type="protein sequence ID" value="SFE39806.1"/>
    <property type="molecule type" value="Genomic_DNA"/>
</dbReference>
<evidence type="ECO:0000313" key="3">
    <source>
        <dbReference type="EMBL" id="SFE39806.1"/>
    </source>
</evidence>
<organism evidence="3 4">
    <name type="scientific">Paenibacillus catalpae</name>
    <dbReference type="NCBI Taxonomy" id="1045775"/>
    <lineage>
        <taxon>Bacteria</taxon>
        <taxon>Bacillati</taxon>
        <taxon>Bacillota</taxon>
        <taxon>Bacilli</taxon>
        <taxon>Bacillales</taxon>
        <taxon>Paenibacillaceae</taxon>
        <taxon>Paenibacillus</taxon>
    </lineage>
</organism>
<dbReference type="Proteomes" id="UP000198855">
    <property type="component" value="Unassembled WGS sequence"/>
</dbReference>
<evidence type="ECO:0000256" key="2">
    <source>
        <dbReference type="HAMAP-Rule" id="MF_00669"/>
    </source>
</evidence>
<comment type="subcellular location">
    <subcellularLocation>
        <location evidence="2">Spore core</location>
    </subcellularLocation>
</comment>
<dbReference type="GO" id="GO:0030436">
    <property type="term" value="P:asexual sporulation"/>
    <property type="evidence" value="ECO:0007669"/>
    <property type="project" value="UniProtKB-UniRule"/>
</dbReference>
<dbReference type="Pfam" id="PF14098">
    <property type="entry name" value="SSPI"/>
    <property type="match status" value="1"/>
</dbReference>
<gene>
    <name evidence="2" type="primary">sspI</name>
    <name evidence="3" type="ORF">SAMN05216378_2987</name>
</gene>
<dbReference type="NCBIfam" id="TIGR03092">
    <property type="entry name" value="SASP_sspI"/>
    <property type="match status" value="1"/>
</dbReference>
<comment type="induction">
    <text evidence="2">Expressed only in the forespore compartment of sporulating cells.</text>
</comment>
<keyword evidence="4" id="KW-1185">Reference proteome</keyword>